<dbReference type="AlphaFoldDB" id="A0A812BUB6"/>
<gene>
    <name evidence="2" type="ORF">SPHA_22332</name>
</gene>
<sequence length="191" mass="22444">MFLSPTFFLLYLSSFIFSFFIPLPSQALFLLLNVHCLYILQFSFFLSFFTRMSFLFASSPYFPVVSHRSVISTVYRFSLLKFLSWFLSFFKLFPFNIFFILYAFFFIHYFFSILYFSIYSYMVSSQPIFHHVHSFIYITICLSIIIPSSSSSSSSSSTKCRKLVCRFKVHFPQIRSSTSSQANVILLSSSH</sequence>
<comment type="caution">
    <text evidence="2">The sequence shown here is derived from an EMBL/GenBank/DDBJ whole genome shotgun (WGS) entry which is preliminary data.</text>
</comment>
<feature type="transmembrane region" description="Helical" evidence="1">
    <location>
        <begin position="30"/>
        <end position="50"/>
    </location>
</feature>
<keyword evidence="1" id="KW-0812">Transmembrane</keyword>
<reference evidence="2" key="1">
    <citation type="submission" date="2021-01" db="EMBL/GenBank/DDBJ databases">
        <authorList>
            <person name="Li R."/>
            <person name="Bekaert M."/>
        </authorList>
    </citation>
    <scope>NUCLEOTIDE SEQUENCE</scope>
    <source>
        <strain evidence="2">Farmed</strain>
    </source>
</reference>
<proteinExistence type="predicted"/>
<feature type="transmembrane region" description="Helical" evidence="1">
    <location>
        <begin position="6"/>
        <end position="23"/>
    </location>
</feature>
<keyword evidence="3" id="KW-1185">Reference proteome</keyword>
<name>A0A812BUB6_ACAPH</name>
<dbReference type="Proteomes" id="UP000597762">
    <property type="component" value="Unassembled WGS sequence"/>
</dbReference>
<accession>A0A812BUB6</accession>
<keyword evidence="1" id="KW-1133">Transmembrane helix</keyword>
<feature type="transmembrane region" description="Helical" evidence="1">
    <location>
        <begin position="128"/>
        <end position="146"/>
    </location>
</feature>
<feature type="transmembrane region" description="Helical" evidence="1">
    <location>
        <begin position="70"/>
        <end position="90"/>
    </location>
</feature>
<organism evidence="2 3">
    <name type="scientific">Acanthosepion pharaonis</name>
    <name type="common">Pharaoh cuttlefish</name>
    <name type="synonym">Sepia pharaonis</name>
    <dbReference type="NCBI Taxonomy" id="158019"/>
    <lineage>
        <taxon>Eukaryota</taxon>
        <taxon>Metazoa</taxon>
        <taxon>Spiralia</taxon>
        <taxon>Lophotrochozoa</taxon>
        <taxon>Mollusca</taxon>
        <taxon>Cephalopoda</taxon>
        <taxon>Coleoidea</taxon>
        <taxon>Decapodiformes</taxon>
        <taxon>Sepiida</taxon>
        <taxon>Sepiina</taxon>
        <taxon>Sepiidae</taxon>
        <taxon>Acanthosepion</taxon>
    </lineage>
</organism>
<keyword evidence="1" id="KW-0472">Membrane</keyword>
<evidence type="ECO:0000256" key="1">
    <source>
        <dbReference type="SAM" id="Phobius"/>
    </source>
</evidence>
<evidence type="ECO:0000313" key="3">
    <source>
        <dbReference type="Proteomes" id="UP000597762"/>
    </source>
</evidence>
<dbReference type="EMBL" id="CAHIKZ030000824">
    <property type="protein sequence ID" value="CAE1240391.1"/>
    <property type="molecule type" value="Genomic_DNA"/>
</dbReference>
<evidence type="ECO:0000313" key="2">
    <source>
        <dbReference type="EMBL" id="CAE1240391.1"/>
    </source>
</evidence>
<protein>
    <submittedName>
        <fullName evidence="2">Uncharacterized protein</fullName>
    </submittedName>
</protein>
<feature type="transmembrane region" description="Helical" evidence="1">
    <location>
        <begin position="97"/>
        <end position="122"/>
    </location>
</feature>